<proteinExistence type="predicted"/>
<accession>A0A1B2EY92</accession>
<geneLocation type="plasmid" evidence="1">
    <name>unnamed4</name>
</geneLocation>
<dbReference type="KEGG" id="moc:BB934_42755"/>
<name>A0A1B2EY92_9HYPH</name>
<keyword evidence="1" id="KW-0614">Plasmid</keyword>
<protein>
    <recommendedName>
        <fullName evidence="2">ROK family protein</fullName>
    </recommendedName>
</protein>
<dbReference type="AlphaFoldDB" id="A0A1B2EY92"/>
<sequence length="74" mass="7396">MVIGGGVGLAAGFLPRLEAALSRFPSALRPTLAPALLGVDAGLLGVADLLNRQMSFEIQEVGTAPVIGANAPNA</sequence>
<evidence type="ECO:0000313" key="1">
    <source>
        <dbReference type="EMBL" id="ANY84950.1"/>
    </source>
</evidence>
<organism evidence="1">
    <name type="scientific">Microvirga ossetica</name>
    <dbReference type="NCBI Taxonomy" id="1882682"/>
    <lineage>
        <taxon>Bacteria</taxon>
        <taxon>Pseudomonadati</taxon>
        <taxon>Pseudomonadota</taxon>
        <taxon>Alphaproteobacteria</taxon>
        <taxon>Hyphomicrobiales</taxon>
        <taxon>Methylobacteriaceae</taxon>
        <taxon>Microvirga</taxon>
    </lineage>
</organism>
<reference evidence="1" key="1">
    <citation type="submission" date="2016-07" db="EMBL/GenBank/DDBJ databases">
        <title>Microvirga ossetica sp. nov. a new species of rhizobia isolated from root nodules of the legume species Vicia alpestris Steven originated from North Ossetia region in the Caucasus.</title>
        <authorList>
            <person name="Safronova V.I."/>
            <person name="Kuznetsova I.G."/>
            <person name="Sazanova A.L."/>
            <person name="Belimov A."/>
            <person name="Andronov E."/>
            <person name="Osledkin Y.S."/>
            <person name="Onishchuk O.P."/>
            <person name="Kurchak O.N."/>
            <person name="Shaposhnikov A.I."/>
            <person name="Willems A."/>
            <person name="Tikhonovich I.A."/>
        </authorList>
    </citation>
    <scope>NUCLEOTIDE SEQUENCE [LARGE SCALE GENOMIC DNA]</scope>
    <source>
        <strain evidence="1">V5/3M</strain>
        <plasmid evidence="1">unnamed4</plasmid>
    </source>
</reference>
<evidence type="ECO:0008006" key="2">
    <source>
        <dbReference type="Google" id="ProtNLM"/>
    </source>
</evidence>
<dbReference type="Gene3D" id="3.30.420.40">
    <property type="match status" value="1"/>
</dbReference>
<dbReference type="EMBL" id="CP016620">
    <property type="protein sequence ID" value="ANY84950.1"/>
    <property type="molecule type" value="Genomic_DNA"/>
</dbReference>
<gene>
    <name evidence="1" type="ORF">BB934_42755</name>
</gene>